<keyword evidence="1" id="KW-1133">Transmembrane helix</keyword>
<keyword evidence="1" id="KW-0472">Membrane</keyword>
<keyword evidence="1" id="KW-0812">Transmembrane</keyword>
<evidence type="ECO:0000313" key="3">
    <source>
        <dbReference type="Proteomes" id="UP000637695"/>
    </source>
</evidence>
<keyword evidence="3" id="KW-1185">Reference proteome</keyword>
<gene>
    <name evidence="2" type="ORF">GCM10010885_01720</name>
</gene>
<organism evidence="2 3">
    <name type="scientific">Alicyclobacillus cellulosilyticus</name>
    <dbReference type="NCBI Taxonomy" id="1003997"/>
    <lineage>
        <taxon>Bacteria</taxon>
        <taxon>Bacillati</taxon>
        <taxon>Bacillota</taxon>
        <taxon>Bacilli</taxon>
        <taxon>Bacillales</taxon>
        <taxon>Alicyclobacillaceae</taxon>
        <taxon>Alicyclobacillus</taxon>
    </lineage>
</organism>
<evidence type="ECO:0008006" key="4">
    <source>
        <dbReference type="Google" id="ProtNLM"/>
    </source>
</evidence>
<comment type="caution">
    <text evidence="2">The sequence shown here is derived from an EMBL/GenBank/DDBJ whole genome shotgun (WGS) entry which is preliminary data.</text>
</comment>
<proteinExistence type="predicted"/>
<reference evidence="2" key="2">
    <citation type="submission" date="2020-09" db="EMBL/GenBank/DDBJ databases">
        <authorList>
            <person name="Sun Q."/>
            <person name="Ohkuma M."/>
        </authorList>
    </citation>
    <scope>NUCLEOTIDE SEQUENCE</scope>
    <source>
        <strain evidence="2">JCM 18487</strain>
    </source>
</reference>
<dbReference type="AlphaFoldDB" id="A0A917NEN1"/>
<reference evidence="2" key="1">
    <citation type="journal article" date="2014" name="Int. J. Syst. Evol. Microbiol.">
        <title>Complete genome sequence of Corynebacterium casei LMG S-19264T (=DSM 44701T), isolated from a smear-ripened cheese.</title>
        <authorList>
            <consortium name="US DOE Joint Genome Institute (JGI-PGF)"/>
            <person name="Walter F."/>
            <person name="Albersmeier A."/>
            <person name="Kalinowski J."/>
            <person name="Ruckert C."/>
        </authorList>
    </citation>
    <scope>NUCLEOTIDE SEQUENCE</scope>
    <source>
        <strain evidence="2">JCM 18487</strain>
    </source>
</reference>
<evidence type="ECO:0000256" key="1">
    <source>
        <dbReference type="SAM" id="Phobius"/>
    </source>
</evidence>
<dbReference type="EMBL" id="BMOY01000002">
    <property type="protein sequence ID" value="GGI95698.1"/>
    <property type="molecule type" value="Genomic_DNA"/>
</dbReference>
<accession>A0A917NEN1</accession>
<evidence type="ECO:0000313" key="2">
    <source>
        <dbReference type="EMBL" id="GGI95698.1"/>
    </source>
</evidence>
<dbReference type="Proteomes" id="UP000637695">
    <property type="component" value="Unassembled WGS sequence"/>
</dbReference>
<sequence length="45" mass="5333">MLRDLWFLWAAAGVVTLGTLAYTVLLWMRQTRLEQLVARLERELE</sequence>
<name>A0A917NEN1_9BACL</name>
<feature type="transmembrane region" description="Helical" evidence="1">
    <location>
        <begin position="6"/>
        <end position="27"/>
    </location>
</feature>
<protein>
    <recommendedName>
        <fullName evidence="4">CcmD family protein</fullName>
    </recommendedName>
</protein>
<dbReference type="RefSeq" id="WP_188880591.1">
    <property type="nucleotide sequence ID" value="NZ_BMOY01000002.1"/>
</dbReference>